<feature type="compositionally biased region" description="Pro residues" evidence="1">
    <location>
        <begin position="1"/>
        <end position="10"/>
    </location>
</feature>
<dbReference type="PIR" id="A86197">
    <property type="entry name" value="A86197"/>
</dbReference>
<evidence type="ECO:0000256" key="1">
    <source>
        <dbReference type="SAM" id="MobiDB-lite"/>
    </source>
</evidence>
<name>Q9LND2_ARATH</name>
<reference key="1">
    <citation type="journal article" date="2000" name="Nature">
        <title>Sequence and analysis of chromosome 1 of the plant Arabidopsis thaliana.</title>
        <authorList>
            <person name="Theologis A."/>
            <person name="Ecker J.R."/>
            <person name="Palm C.J."/>
            <person name="Federspiel N.A."/>
            <person name="Kaul S."/>
            <person name="White O."/>
            <person name="Alonso J."/>
            <person name="Altafi H."/>
            <person name="Araujo R."/>
            <person name="Bowman C.L."/>
            <person name="Brooks S.Y."/>
            <person name="Buehler E."/>
            <person name="Chan A."/>
            <person name="Chao Q."/>
            <person name="Chen H."/>
            <person name="Cheuk R.F."/>
            <person name="Chin C.W."/>
            <person name="Chung M.K."/>
            <person name="Conn L."/>
            <person name="Conway A.B."/>
            <person name="Conway A.R."/>
            <person name="Creasy T.H."/>
            <person name="Dewar K."/>
            <person name="Dunn P."/>
            <person name="Etgu P."/>
            <person name="Feldblyum T.V."/>
            <person name="Feng J."/>
            <person name="Fong B."/>
            <person name="Fujii C.Y."/>
            <person name="Gill J.E."/>
            <person name="Goldsmith A.D."/>
            <person name="Haas B."/>
            <person name="Hansen N.F."/>
            <person name="Hughes B."/>
            <person name="Huizar L."/>
            <person name="Hunter J.L."/>
            <person name="Jenkins J."/>
            <person name="Johnson-Hopson C."/>
            <person name="Khan S."/>
            <person name="Khaykin E."/>
            <person name="Kim C.J."/>
            <person name="Koo H.L."/>
            <person name="Kremenetskaia I."/>
            <person name="Kurtz D.B."/>
            <person name="Kwan A."/>
            <person name="Lam B."/>
            <person name="Langin-Hooper S."/>
            <person name="Lee A."/>
            <person name="Lee J.M."/>
            <person name="Lenz C.A."/>
            <person name="Li J.H."/>
            <person name="Li Y."/>
            <person name="Lin X."/>
            <person name="Liu S.X."/>
            <person name="Liu Z.A."/>
            <person name="Luros J.S."/>
            <person name="Maiti R."/>
            <person name="Marziali A."/>
            <person name="Militscher J."/>
            <person name="Miranda M."/>
            <person name="Nguyen M."/>
            <person name="Nierman W.C."/>
            <person name="Osborne B.I."/>
            <person name="Pai G."/>
            <person name="Peterson J."/>
            <person name="Pham P.K."/>
            <person name="Rizzo M."/>
            <person name="Rooney T."/>
            <person name="Rowley D."/>
            <person name="Sakano H."/>
            <person name="Salzberg S.L."/>
            <person name="Schwartz J.R."/>
            <person name="Shinn P."/>
            <person name="Southwick A.M."/>
            <person name="Sun H."/>
            <person name="Tallon L.J."/>
            <person name="Tambunga G."/>
            <person name="Toriumi M.J."/>
            <person name="Town C.D."/>
            <person name="Utterback T."/>
            <person name="Van Aken S."/>
            <person name="Vaysberg M."/>
            <person name="Vysotskaia V.S."/>
            <person name="Walker M."/>
            <person name="Wu D."/>
            <person name="Yu G."/>
            <person name="Fraser C.M."/>
            <person name="Venter J.C."/>
            <person name="Davis R.W."/>
        </authorList>
    </citation>
    <scope>NUCLEOTIDE SEQUENCE [LARGE SCALE GENOMIC DNA]</scope>
    <source>
        <strain>cv. Columbia</strain>
    </source>
</reference>
<accession>Q9LND2</accession>
<feature type="region of interest" description="Disordered" evidence="1">
    <location>
        <begin position="1"/>
        <end position="27"/>
    </location>
</feature>
<sequence length="92" mass="10754">MSTTPPPSHPNPRVLQGPTKNRGNFQPIKPMKIIGQHREQRTTVKICEMTERRRLGEVSDKEKSLALHRFQYDFRLDLQNDMKTNRTLDPVT</sequence>
<dbReference type="ExpressionAtlas" id="Q9LND2">
    <property type="expression patterns" value="baseline and differential"/>
</dbReference>
<proteinExistence type="predicted"/>
<evidence type="ECO:0000313" key="2">
    <source>
        <dbReference type="EMBL" id="AAF80212.1"/>
    </source>
</evidence>
<gene>
    <name evidence="2" type="primary">F9P14.1</name>
</gene>
<dbReference type="AlphaFoldDB" id="Q9LND2"/>
<organism evidence="2">
    <name type="scientific">Arabidopsis thaliana</name>
    <name type="common">Mouse-ear cress</name>
    <dbReference type="NCBI Taxonomy" id="3702"/>
    <lineage>
        <taxon>Eukaryota</taxon>
        <taxon>Viridiplantae</taxon>
        <taxon>Streptophyta</taxon>
        <taxon>Embryophyta</taxon>
        <taxon>Tracheophyta</taxon>
        <taxon>Spermatophyta</taxon>
        <taxon>Magnoliopsida</taxon>
        <taxon>eudicotyledons</taxon>
        <taxon>Gunneridae</taxon>
        <taxon>Pentapetalae</taxon>
        <taxon>rosids</taxon>
        <taxon>malvids</taxon>
        <taxon>Brassicales</taxon>
        <taxon>Brassicaceae</taxon>
        <taxon>Camelineae</taxon>
        <taxon>Arabidopsis</taxon>
    </lineage>
</organism>
<reference evidence="2" key="2">
    <citation type="submission" date="2000-06" db="EMBL/GenBank/DDBJ databases">
        <title>The sequence of BAC F9P14 from Arabidopsis thaliana chromosome 1.</title>
        <authorList>
            <person name="Sakano H."/>
            <person name="Vaysberg M."/>
            <person name="Lee J.M."/>
            <person name="Lenz C."/>
            <person name="Liu S.X."/>
            <person name="Pham P."/>
            <person name="Toriumi M."/>
            <person name="Yu G."/>
            <person name="Chin C."/>
            <person name="Chiou J."/>
            <person name="Choi E."/>
            <person name="Chung M."/>
            <person name="Gonzalez A."/>
            <person name="Howng B."/>
            <person name="Liu A."/>
            <person name="Altafi H."/>
            <person name="Brooks S."/>
            <person name="Buehler E."/>
            <person name="Chao Q."/>
            <person name="Conn L."/>
            <person name="Conway A.B."/>
            <person name="Hansen N.F."/>
            <person name="Johnson-Hopson C."/>
            <person name="Khan S."/>
            <person name="Kim C."/>
            <person name="Lam B."/>
            <person name="Miranda M."/>
            <person name="Nguyen M."/>
            <person name="Palm C.J."/>
            <person name="Shinn P."/>
            <person name="Southwick A."/>
            <person name="Davis R.W."/>
            <person name="Ecker J.R."/>
            <person name="Federspiel N.A."/>
            <person name="Theologis A."/>
        </authorList>
    </citation>
    <scope>NUCLEOTIDE SEQUENCE</scope>
</reference>
<dbReference type="EMBL" id="AC025290">
    <property type="protein sequence ID" value="AAF80212.1"/>
    <property type="molecule type" value="Genomic_DNA"/>
</dbReference>
<protein>
    <submittedName>
        <fullName evidence="2">F9P14.1</fullName>
    </submittedName>
</protein>